<evidence type="ECO:0000313" key="2">
    <source>
        <dbReference type="EMBL" id="ATG56590.1"/>
    </source>
</evidence>
<accession>A0A291H2F4</accession>
<gene>
    <name evidence="2" type="ORF">CFK41_10955</name>
</gene>
<keyword evidence="1" id="KW-1133">Transmembrane helix</keyword>
<name>A0A291H2F4_9MICO</name>
<dbReference type="AlphaFoldDB" id="A0A291H2F4"/>
<feature type="transmembrane region" description="Helical" evidence="1">
    <location>
        <begin position="92"/>
        <end position="107"/>
    </location>
</feature>
<evidence type="ECO:0000313" key="3">
    <source>
        <dbReference type="Proteomes" id="UP000217889"/>
    </source>
</evidence>
<feature type="transmembrane region" description="Helical" evidence="1">
    <location>
        <begin position="67"/>
        <end position="86"/>
    </location>
</feature>
<evidence type="ECO:0000256" key="1">
    <source>
        <dbReference type="SAM" id="Phobius"/>
    </source>
</evidence>
<reference evidence="2 3" key="1">
    <citation type="journal article" date="2014" name="Int. J. Syst. Evol. Microbiol.">
        <title>Brachybacterium ginsengisoli sp. nov., isolated from soil of a ginseng field.</title>
        <authorList>
            <person name="Hoang V.A."/>
            <person name="Kim Y.J."/>
            <person name="Nguyen N.L."/>
            <person name="Yang D.C."/>
        </authorList>
    </citation>
    <scope>NUCLEOTIDE SEQUENCE [LARGE SCALE GENOMIC DNA]</scope>
    <source>
        <strain evidence="2 3">DCY80</strain>
    </source>
</reference>
<proteinExistence type="predicted"/>
<sequence length="120" mass="12749">MLVICLLHTLVLSVHPYWADWLAGPFRDSEVGADEAAQFWGLPGGFVAPGALLGLMVLREGRLGRTVPAVVGIVLALWASACFWVVGPSGFLLVLVPAGMLIAARLSRRGSPRSTRTARA</sequence>
<keyword evidence="1" id="KW-0812">Transmembrane</keyword>
<protein>
    <submittedName>
        <fullName evidence="2">Uncharacterized protein</fullName>
    </submittedName>
</protein>
<dbReference type="OrthoDB" id="5122281at2"/>
<dbReference type="KEGG" id="bgg:CFK41_10955"/>
<dbReference type="Proteomes" id="UP000217889">
    <property type="component" value="Chromosome"/>
</dbReference>
<keyword evidence="3" id="KW-1185">Reference proteome</keyword>
<organism evidence="2 3">
    <name type="scientific">Brachybacterium ginsengisoli</name>
    <dbReference type="NCBI Taxonomy" id="1331682"/>
    <lineage>
        <taxon>Bacteria</taxon>
        <taxon>Bacillati</taxon>
        <taxon>Actinomycetota</taxon>
        <taxon>Actinomycetes</taxon>
        <taxon>Micrococcales</taxon>
        <taxon>Dermabacteraceae</taxon>
        <taxon>Brachybacterium</taxon>
    </lineage>
</organism>
<feature type="transmembrane region" description="Helical" evidence="1">
    <location>
        <begin position="40"/>
        <end position="58"/>
    </location>
</feature>
<dbReference type="EMBL" id="CP023564">
    <property type="protein sequence ID" value="ATG56590.1"/>
    <property type="molecule type" value="Genomic_DNA"/>
</dbReference>
<keyword evidence="1" id="KW-0472">Membrane</keyword>